<dbReference type="InterPro" id="IPR035906">
    <property type="entry name" value="MetI-like_sf"/>
</dbReference>
<dbReference type="PROSITE" id="PS50928">
    <property type="entry name" value="ABC_TM1"/>
    <property type="match status" value="1"/>
</dbReference>
<keyword evidence="3" id="KW-1003">Cell membrane</keyword>
<evidence type="ECO:0000313" key="9">
    <source>
        <dbReference type="EMBL" id="MFD1885786.1"/>
    </source>
</evidence>
<reference evidence="10" key="1">
    <citation type="journal article" date="2019" name="Int. J. Syst. Evol. Microbiol.">
        <title>The Global Catalogue of Microorganisms (GCM) 10K type strain sequencing project: providing services to taxonomists for standard genome sequencing and annotation.</title>
        <authorList>
            <consortium name="The Broad Institute Genomics Platform"/>
            <consortium name="The Broad Institute Genome Sequencing Center for Infectious Disease"/>
            <person name="Wu L."/>
            <person name="Ma J."/>
        </authorList>
    </citation>
    <scope>NUCLEOTIDE SEQUENCE [LARGE SCALE GENOMIC DNA]</scope>
    <source>
        <strain evidence="10">CCUG 54950</strain>
    </source>
</reference>
<keyword evidence="6 7" id="KW-0472">Membrane</keyword>
<evidence type="ECO:0000256" key="4">
    <source>
        <dbReference type="ARBA" id="ARBA00022692"/>
    </source>
</evidence>
<keyword evidence="10" id="KW-1185">Reference proteome</keyword>
<dbReference type="InterPro" id="IPR045621">
    <property type="entry name" value="BPD_transp_1_N"/>
</dbReference>
<dbReference type="CDD" id="cd06261">
    <property type="entry name" value="TM_PBP2"/>
    <property type="match status" value="1"/>
</dbReference>
<evidence type="ECO:0000256" key="2">
    <source>
        <dbReference type="ARBA" id="ARBA00022448"/>
    </source>
</evidence>
<evidence type="ECO:0000256" key="7">
    <source>
        <dbReference type="RuleBase" id="RU363032"/>
    </source>
</evidence>
<dbReference type="Pfam" id="PF00528">
    <property type="entry name" value="BPD_transp_1"/>
    <property type="match status" value="1"/>
</dbReference>
<organism evidence="9 10">
    <name type="scientific">Paenibacillus wenxiniae</name>
    <dbReference type="NCBI Taxonomy" id="1636843"/>
    <lineage>
        <taxon>Bacteria</taxon>
        <taxon>Bacillati</taxon>
        <taxon>Bacillota</taxon>
        <taxon>Bacilli</taxon>
        <taxon>Bacillales</taxon>
        <taxon>Paenibacillaceae</taxon>
        <taxon>Paenibacillus</taxon>
    </lineage>
</organism>
<dbReference type="PANTHER" id="PTHR43163">
    <property type="entry name" value="DIPEPTIDE TRANSPORT SYSTEM PERMEASE PROTEIN DPPB-RELATED"/>
    <property type="match status" value="1"/>
</dbReference>
<dbReference type="Proteomes" id="UP001597233">
    <property type="component" value="Unassembled WGS sequence"/>
</dbReference>
<dbReference type="RefSeq" id="WP_347324737.1">
    <property type="nucleotide sequence ID" value="NZ_JBCGUH010000004.1"/>
</dbReference>
<comment type="subcellular location">
    <subcellularLocation>
        <location evidence="1 7">Cell membrane</location>
        <topology evidence="1 7">Multi-pass membrane protein</topology>
    </subcellularLocation>
</comment>
<dbReference type="EMBL" id="JBHUEH010000014">
    <property type="protein sequence ID" value="MFD1885786.1"/>
    <property type="molecule type" value="Genomic_DNA"/>
</dbReference>
<name>A0ABW4RHK1_9BACL</name>
<dbReference type="InterPro" id="IPR000515">
    <property type="entry name" value="MetI-like"/>
</dbReference>
<keyword evidence="5 7" id="KW-1133">Transmembrane helix</keyword>
<evidence type="ECO:0000313" key="10">
    <source>
        <dbReference type="Proteomes" id="UP001597233"/>
    </source>
</evidence>
<dbReference type="PANTHER" id="PTHR43163:SF6">
    <property type="entry name" value="DIPEPTIDE TRANSPORT SYSTEM PERMEASE PROTEIN DPPB-RELATED"/>
    <property type="match status" value="1"/>
</dbReference>
<proteinExistence type="inferred from homology"/>
<evidence type="ECO:0000256" key="3">
    <source>
        <dbReference type="ARBA" id="ARBA00022475"/>
    </source>
</evidence>
<keyword evidence="4 7" id="KW-0812">Transmembrane</keyword>
<feature type="transmembrane region" description="Helical" evidence="7">
    <location>
        <begin position="100"/>
        <end position="121"/>
    </location>
</feature>
<feature type="domain" description="ABC transmembrane type-1" evidence="8">
    <location>
        <begin position="94"/>
        <end position="297"/>
    </location>
</feature>
<protein>
    <submittedName>
        <fullName evidence="9">ABC transporter permease</fullName>
    </submittedName>
</protein>
<comment type="caution">
    <text evidence="9">The sequence shown here is derived from an EMBL/GenBank/DDBJ whole genome shotgun (WGS) entry which is preliminary data.</text>
</comment>
<dbReference type="Pfam" id="PF19300">
    <property type="entry name" value="BPD_transp_1_N"/>
    <property type="match status" value="1"/>
</dbReference>
<sequence>MINYVAKRLLIACCTLLVILFILFAMMEWMPGTPFNDDKLTAQQLAQLNTAYGLDKPVPIKFANYVTHVLQGDFGVSYVIQKNMPITSLIQDRLLISFQIGLQAITLGIVIGLLLGIISALRHSTIWDTISSLVSMLGASIPSYVFALGLMYFFAFKLGWFPVLFSQRMADSSTILPSIALAMLPIAKVARFTRNEMIEALQSDYIQLAYSKGMNSFVIIVFHALRNTLIPLLTVIAPMVVGMMMGSMVIENIFAIPGIGNLFITAIQVNDYNVAISIAFIYSILFIGMMLLVDVLYGLIDPRIRLAGGGKT</sequence>
<evidence type="ECO:0000256" key="5">
    <source>
        <dbReference type="ARBA" id="ARBA00022989"/>
    </source>
</evidence>
<feature type="transmembrane region" description="Helical" evidence="7">
    <location>
        <begin position="253"/>
        <end position="269"/>
    </location>
</feature>
<dbReference type="SUPFAM" id="SSF161098">
    <property type="entry name" value="MetI-like"/>
    <property type="match status" value="1"/>
</dbReference>
<evidence type="ECO:0000259" key="8">
    <source>
        <dbReference type="PROSITE" id="PS50928"/>
    </source>
</evidence>
<gene>
    <name evidence="9" type="ORF">ACFSC9_09635</name>
</gene>
<comment type="similarity">
    <text evidence="7">Belongs to the binding-protein-dependent transport system permease family.</text>
</comment>
<feature type="transmembrane region" description="Helical" evidence="7">
    <location>
        <begin position="275"/>
        <end position="297"/>
    </location>
</feature>
<dbReference type="Gene3D" id="1.10.3720.10">
    <property type="entry name" value="MetI-like"/>
    <property type="match status" value="1"/>
</dbReference>
<feature type="transmembrane region" description="Helical" evidence="7">
    <location>
        <begin position="175"/>
        <end position="193"/>
    </location>
</feature>
<keyword evidence="2 7" id="KW-0813">Transport</keyword>
<evidence type="ECO:0000256" key="6">
    <source>
        <dbReference type="ARBA" id="ARBA00023136"/>
    </source>
</evidence>
<feature type="transmembrane region" description="Helical" evidence="7">
    <location>
        <begin position="9"/>
        <end position="27"/>
    </location>
</feature>
<feature type="transmembrane region" description="Helical" evidence="7">
    <location>
        <begin position="133"/>
        <end position="155"/>
    </location>
</feature>
<evidence type="ECO:0000256" key="1">
    <source>
        <dbReference type="ARBA" id="ARBA00004651"/>
    </source>
</evidence>
<accession>A0ABW4RHK1</accession>